<dbReference type="Pfam" id="PF07333">
    <property type="entry name" value="SLR1-BP"/>
    <property type="match status" value="1"/>
</dbReference>
<name>A3AQ14_ORYSJ</name>
<reference evidence="6" key="1">
    <citation type="journal article" date="2005" name="PLoS Biol.">
        <title>The genomes of Oryza sativa: a history of duplications.</title>
        <authorList>
            <person name="Yu J."/>
            <person name="Wang J."/>
            <person name="Lin W."/>
            <person name="Li S."/>
            <person name="Li H."/>
            <person name="Zhou J."/>
            <person name="Ni P."/>
            <person name="Dong W."/>
            <person name="Hu S."/>
            <person name="Zeng C."/>
            <person name="Zhang J."/>
            <person name="Zhang Y."/>
            <person name="Li R."/>
            <person name="Xu Z."/>
            <person name="Li S."/>
            <person name="Li X."/>
            <person name="Zheng H."/>
            <person name="Cong L."/>
            <person name="Lin L."/>
            <person name="Yin J."/>
            <person name="Geng J."/>
            <person name="Li G."/>
            <person name="Shi J."/>
            <person name="Liu J."/>
            <person name="Lv H."/>
            <person name="Li J."/>
            <person name="Wang J."/>
            <person name="Deng Y."/>
            <person name="Ran L."/>
            <person name="Shi X."/>
            <person name="Wang X."/>
            <person name="Wu Q."/>
            <person name="Li C."/>
            <person name="Ren X."/>
            <person name="Wang J."/>
            <person name="Wang X."/>
            <person name="Li D."/>
            <person name="Liu D."/>
            <person name="Zhang X."/>
            <person name="Ji Z."/>
            <person name="Zhao W."/>
            <person name="Sun Y."/>
            <person name="Zhang Z."/>
            <person name="Bao J."/>
            <person name="Han Y."/>
            <person name="Dong L."/>
            <person name="Ji J."/>
            <person name="Chen P."/>
            <person name="Wu S."/>
            <person name="Liu J."/>
            <person name="Xiao Y."/>
            <person name="Bu D."/>
            <person name="Tan J."/>
            <person name="Yang L."/>
            <person name="Ye C."/>
            <person name="Zhang J."/>
            <person name="Xu J."/>
            <person name="Zhou Y."/>
            <person name="Yu Y."/>
            <person name="Zhang B."/>
            <person name="Zhuang S."/>
            <person name="Wei H."/>
            <person name="Liu B."/>
            <person name="Lei M."/>
            <person name="Yu H."/>
            <person name="Li Y."/>
            <person name="Xu H."/>
            <person name="Wei S."/>
            <person name="He X."/>
            <person name="Fang L."/>
            <person name="Zhang Z."/>
            <person name="Zhang Y."/>
            <person name="Huang X."/>
            <person name="Su Z."/>
            <person name="Tong W."/>
            <person name="Li J."/>
            <person name="Tong Z."/>
            <person name="Li S."/>
            <person name="Ye J."/>
            <person name="Wang L."/>
            <person name="Fang L."/>
            <person name="Lei T."/>
            <person name="Chen C."/>
            <person name="Chen H."/>
            <person name="Xu Z."/>
            <person name="Li H."/>
            <person name="Huang H."/>
            <person name="Zhang F."/>
            <person name="Xu H."/>
            <person name="Li N."/>
            <person name="Zhao C."/>
            <person name="Li S."/>
            <person name="Dong L."/>
            <person name="Huang Y."/>
            <person name="Li L."/>
            <person name="Xi Y."/>
            <person name="Qi Q."/>
            <person name="Li W."/>
            <person name="Zhang B."/>
            <person name="Hu W."/>
            <person name="Zhang Y."/>
            <person name="Tian X."/>
            <person name="Jiao Y."/>
            <person name="Liang X."/>
            <person name="Jin J."/>
            <person name="Gao L."/>
            <person name="Zheng W."/>
            <person name="Hao B."/>
            <person name="Liu S."/>
            <person name="Wang W."/>
            <person name="Yuan L."/>
            <person name="Cao M."/>
            <person name="McDermott J."/>
            <person name="Samudrala R."/>
            <person name="Wang J."/>
            <person name="Wong G.K."/>
            <person name="Yang H."/>
        </authorList>
    </citation>
    <scope>NUCLEOTIDE SEQUENCE [LARGE SCALE GENOMIC DNA]</scope>
</reference>
<evidence type="ECO:0000256" key="4">
    <source>
        <dbReference type="ARBA" id="ARBA00022821"/>
    </source>
</evidence>
<comment type="similarity">
    <text evidence="1">Belongs to the DEFL family.</text>
</comment>
<feature type="chain" id="PRO_5002649973" evidence="5">
    <location>
        <begin position="27"/>
        <end position="85"/>
    </location>
</feature>
<dbReference type="EMBL" id="CM000140">
    <property type="protein sequence ID" value="EAZ29403.1"/>
    <property type="molecule type" value="Genomic_DNA"/>
</dbReference>
<evidence type="ECO:0000256" key="1">
    <source>
        <dbReference type="ARBA" id="ARBA00006722"/>
    </source>
</evidence>
<proteinExistence type="inferred from homology"/>
<feature type="signal peptide" evidence="5">
    <location>
        <begin position="1"/>
        <end position="26"/>
    </location>
</feature>
<dbReference type="GO" id="GO:0031640">
    <property type="term" value="P:killing of cells of another organism"/>
    <property type="evidence" value="ECO:0007669"/>
    <property type="project" value="UniProtKB-KW"/>
</dbReference>
<keyword evidence="5" id="KW-0732">Signal</keyword>
<evidence type="ECO:0000313" key="6">
    <source>
        <dbReference type="EMBL" id="EAZ29403.1"/>
    </source>
</evidence>
<organism evidence="6">
    <name type="scientific">Oryza sativa subsp. japonica</name>
    <name type="common">Rice</name>
    <dbReference type="NCBI Taxonomy" id="39947"/>
    <lineage>
        <taxon>Eukaryota</taxon>
        <taxon>Viridiplantae</taxon>
        <taxon>Streptophyta</taxon>
        <taxon>Embryophyta</taxon>
        <taxon>Tracheophyta</taxon>
        <taxon>Spermatophyta</taxon>
        <taxon>Magnoliopsida</taxon>
        <taxon>Liliopsida</taxon>
        <taxon>Poales</taxon>
        <taxon>Poaceae</taxon>
        <taxon>BOP clade</taxon>
        <taxon>Oryzoideae</taxon>
        <taxon>Oryzeae</taxon>
        <taxon>Oryzinae</taxon>
        <taxon>Oryza</taxon>
        <taxon>Oryza sativa</taxon>
    </lineage>
</organism>
<keyword evidence="4" id="KW-0611">Plant defense</keyword>
<keyword evidence="2" id="KW-0929">Antimicrobial</keyword>
<protein>
    <submittedName>
        <fullName evidence="6">Uncharacterized protein</fullName>
    </submittedName>
</protein>
<dbReference type="AlphaFoldDB" id="A3AQ14"/>
<sequence length="85" mass="9075">MKTNQLALVAISLMVLCLDISGKVSATEECHAAPITEVPKPCVDATCKAICSDKYQSKGECFSTDGLYYCNFCANSPPLPQIGLN</sequence>
<evidence type="ECO:0000256" key="5">
    <source>
        <dbReference type="SAM" id="SignalP"/>
    </source>
</evidence>
<evidence type="ECO:0000256" key="3">
    <source>
        <dbReference type="ARBA" id="ARBA00022577"/>
    </source>
</evidence>
<reference evidence="6" key="2">
    <citation type="submission" date="2008-12" db="EMBL/GenBank/DDBJ databases">
        <title>Improved gene annotation of the rice (Oryza sativa) genomes.</title>
        <authorList>
            <person name="Wang J."/>
            <person name="Li R."/>
            <person name="Fan W."/>
            <person name="Huang Q."/>
            <person name="Zhang J."/>
            <person name="Zhou Y."/>
            <person name="Hu Y."/>
            <person name="Zi S."/>
            <person name="Li J."/>
            <person name="Ni P."/>
            <person name="Zheng H."/>
            <person name="Zhang Y."/>
            <person name="Zhao M."/>
            <person name="Hao Q."/>
            <person name="McDermott J."/>
            <person name="Samudrala R."/>
            <person name="Kristiansen K."/>
            <person name="Wong G.K.-S."/>
        </authorList>
    </citation>
    <scope>NUCLEOTIDE SEQUENCE</scope>
</reference>
<dbReference type="GO" id="GO:0050832">
    <property type="term" value="P:defense response to fungus"/>
    <property type="evidence" value="ECO:0007669"/>
    <property type="project" value="UniProtKB-KW"/>
</dbReference>
<accession>A3AQ14</accession>
<keyword evidence="3" id="KW-0295">Fungicide</keyword>
<evidence type="ECO:0000256" key="2">
    <source>
        <dbReference type="ARBA" id="ARBA00022529"/>
    </source>
</evidence>
<gene>
    <name evidence="6" type="ORF">OsJ_13477</name>
</gene>
<dbReference type="Proteomes" id="UP000007752">
    <property type="component" value="Chromosome 3"/>
</dbReference>
<dbReference type="InterPro" id="IPR010851">
    <property type="entry name" value="DEFL"/>
</dbReference>